<keyword evidence="7" id="KW-0131">Cell cycle</keyword>
<gene>
    <name evidence="10" type="ORF">KBB96_00985</name>
</gene>
<dbReference type="GO" id="GO:0090529">
    <property type="term" value="P:cell septum assembly"/>
    <property type="evidence" value="ECO:0007669"/>
    <property type="project" value="InterPro"/>
</dbReference>
<evidence type="ECO:0000256" key="3">
    <source>
        <dbReference type="ARBA" id="ARBA00022618"/>
    </source>
</evidence>
<dbReference type="RefSeq" id="WP_211631626.1">
    <property type="nucleotide sequence ID" value="NZ_CP073100.1"/>
</dbReference>
<evidence type="ECO:0000313" key="11">
    <source>
        <dbReference type="Proteomes" id="UP000676169"/>
    </source>
</evidence>
<dbReference type="InterPro" id="IPR026579">
    <property type="entry name" value="FtsQ"/>
</dbReference>
<keyword evidence="6" id="KW-0472">Membrane</keyword>
<organism evidence="10 11">
    <name type="scientific">Luteolibacter ambystomatis</name>
    <dbReference type="NCBI Taxonomy" id="2824561"/>
    <lineage>
        <taxon>Bacteria</taxon>
        <taxon>Pseudomonadati</taxon>
        <taxon>Verrucomicrobiota</taxon>
        <taxon>Verrucomicrobiia</taxon>
        <taxon>Verrucomicrobiales</taxon>
        <taxon>Verrucomicrobiaceae</taxon>
        <taxon>Luteolibacter</taxon>
    </lineage>
</organism>
<evidence type="ECO:0000313" key="10">
    <source>
        <dbReference type="EMBL" id="QUE51487.1"/>
    </source>
</evidence>
<evidence type="ECO:0000256" key="4">
    <source>
        <dbReference type="ARBA" id="ARBA00022692"/>
    </source>
</evidence>
<dbReference type="InterPro" id="IPR034746">
    <property type="entry name" value="POTRA"/>
</dbReference>
<dbReference type="EMBL" id="CP073100">
    <property type="protein sequence ID" value="QUE51487.1"/>
    <property type="molecule type" value="Genomic_DNA"/>
</dbReference>
<evidence type="ECO:0000259" key="9">
    <source>
        <dbReference type="PROSITE" id="PS51779"/>
    </source>
</evidence>
<name>A0A975G9R5_9BACT</name>
<evidence type="ECO:0000256" key="1">
    <source>
        <dbReference type="ARBA" id="ARBA00004370"/>
    </source>
</evidence>
<keyword evidence="3" id="KW-0132">Cell division</keyword>
<dbReference type="Proteomes" id="UP000676169">
    <property type="component" value="Chromosome"/>
</dbReference>
<evidence type="ECO:0000256" key="7">
    <source>
        <dbReference type="ARBA" id="ARBA00023306"/>
    </source>
</evidence>
<dbReference type="PANTHER" id="PTHR35851:SF1">
    <property type="entry name" value="CELL DIVISION PROTEIN FTSQ"/>
    <property type="match status" value="1"/>
</dbReference>
<dbReference type="KEGG" id="lamb:KBB96_00985"/>
<proteinExistence type="predicted"/>
<keyword evidence="4" id="KW-0812">Transmembrane</keyword>
<dbReference type="Gene3D" id="3.10.20.310">
    <property type="entry name" value="membrane protein fhac"/>
    <property type="match status" value="1"/>
</dbReference>
<keyword evidence="2" id="KW-1003">Cell membrane</keyword>
<keyword evidence="11" id="KW-1185">Reference proteome</keyword>
<sequence>MKRRTTNSRQNSRMKRLEVRVMSPRIAWFGFLRACGKSAKLLAALALLGGLAYGGWYGVQRAFLRNPEFQLRQLSLNSNKALDEAGLVTAADLDLHANLFKLDVEQIRTRLAVRPEIASVTVERHLPSTLAVNITARTPKAWLAVSGSDPAAIRREGGLLVDADGVTYACPGLQWEDARDLPVVLVPKKDEALLVAGQTLKHPEIERCFRLLASAVAADPQAVRWIDRLEQANPWSIQMTTRNGTVATFGFDNQTRQITDFVTALDHASREGYGIATISLIPQRNIPITLREEPVPPRATPVPEPTKEEIRSDRRSKDLKSLLNRN</sequence>
<protein>
    <submittedName>
        <fullName evidence="10">FtsQ-type POTRA domain-containing protein</fullName>
    </submittedName>
</protein>
<dbReference type="InterPro" id="IPR013685">
    <property type="entry name" value="POTRA_FtsQ_type"/>
</dbReference>
<dbReference type="AlphaFoldDB" id="A0A975G9R5"/>
<evidence type="ECO:0000256" key="2">
    <source>
        <dbReference type="ARBA" id="ARBA00022475"/>
    </source>
</evidence>
<feature type="compositionally biased region" description="Basic and acidic residues" evidence="8">
    <location>
        <begin position="305"/>
        <end position="320"/>
    </location>
</feature>
<accession>A0A975G9R5</accession>
<evidence type="ECO:0000256" key="8">
    <source>
        <dbReference type="SAM" id="MobiDB-lite"/>
    </source>
</evidence>
<dbReference type="GO" id="GO:0016020">
    <property type="term" value="C:membrane"/>
    <property type="evidence" value="ECO:0007669"/>
    <property type="project" value="UniProtKB-SubCell"/>
</dbReference>
<feature type="region of interest" description="Disordered" evidence="8">
    <location>
        <begin position="292"/>
        <end position="326"/>
    </location>
</feature>
<evidence type="ECO:0000256" key="5">
    <source>
        <dbReference type="ARBA" id="ARBA00022989"/>
    </source>
</evidence>
<reference evidence="10" key="1">
    <citation type="submission" date="2021-04" db="EMBL/GenBank/DDBJ databases">
        <title>Luteolibacter sp. 32A isolated from the skin of an Anderson's salamander (Ambystoma andersonii).</title>
        <authorList>
            <person name="Spergser J."/>
            <person name="Busse H.-J."/>
        </authorList>
    </citation>
    <scope>NUCLEOTIDE SEQUENCE</scope>
    <source>
        <strain evidence="10">32A</strain>
    </source>
</reference>
<evidence type="ECO:0000256" key="6">
    <source>
        <dbReference type="ARBA" id="ARBA00023136"/>
    </source>
</evidence>
<keyword evidence="5" id="KW-1133">Transmembrane helix</keyword>
<comment type="subcellular location">
    <subcellularLocation>
        <location evidence="1">Membrane</location>
    </subcellularLocation>
</comment>
<dbReference type="PROSITE" id="PS51779">
    <property type="entry name" value="POTRA"/>
    <property type="match status" value="1"/>
</dbReference>
<dbReference type="Pfam" id="PF08478">
    <property type="entry name" value="POTRA_1"/>
    <property type="match status" value="1"/>
</dbReference>
<feature type="domain" description="POTRA" evidence="9">
    <location>
        <begin position="69"/>
        <end position="137"/>
    </location>
</feature>
<dbReference type="PANTHER" id="PTHR35851">
    <property type="entry name" value="CELL DIVISION PROTEIN FTSQ"/>
    <property type="match status" value="1"/>
</dbReference>